<dbReference type="EMBL" id="CM056810">
    <property type="protein sequence ID" value="KAJ8644710.1"/>
    <property type="molecule type" value="Genomic_DNA"/>
</dbReference>
<evidence type="ECO:0000313" key="1">
    <source>
        <dbReference type="EMBL" id="KAJ8644710.1"/>
    </source>
</evidence>
<comment type="caution">
    <text evidence="1">The sequence shown here is derived from an EMBL/GenBank/DDBJ whole genome shotgun (WGS) entry which is preliminary data.</text>
</comment>
<sequence length="161" mass="17807">MKPTGADVSLLAHVIGLLESPSILSAIPHEQENENVEENEEPNEPPASDHVDDSDDVEDGGDHVHDDESHGNEVEQALNDEPVTIELRRSSRVFLAKEVVQELPCNEIGLPLETNAQRRLVIVGHGFRGSNNSEWSIKEVLQTAFSTKPRKNECVDSTVRQ</sequence>
<keyword evidence="2" id="KW-1185">Reference proteome</keyword>
<evidence type="ECO:0000313" key="2">
    <source>
        <dbReference type="Proteomes" id="UP001234297"/>
    </source>
</evidence>
<dbReference type="Proteomes" id="UP001234297">
    <property type="component" value="Chromosome 2"/>
</dbReference>
<reference evidence="1 2" key="1">
    <citation type="journal article" date="2022" name="Hortic Res">
        <title>A haplotype resolved chromosomal level avocado genome allows analysis of novel avocado genes.</title>
        <authorList>
            <person name="Nath O."/>
            <person name="Fletcher S.J."/>
            <person name="Hayward A."/>
            <person name="Shaw L.M."/>
            <person name="Masouleh A.K."/>
            <person name="Furtado A."/>
            <person name="Henry R.J."/>
            <person name="Mitter N."/>
        </authorList>
    </citation>
    <scope>NUCLEOTIDE SEQUENCE [LARGE SCALE GENOMIC DNA]</scope>
    <source>
        <strain evidence="2">cv. Hass</strain>
    </source>
</reference>
<accession>A0ACC2MG92</accession>
<proteinExistence type="predicted"/>
<organism evidence="1 2">
    <name type="scientific">Persea americana</name>
    <name type="common">Avocado</name>
    <dbReference type="NCBI Taxonomy" id="3435"/>
    <lineage>
        <taxon>Eukaryota</taxon>
        <taxon>Viridiplantae</taxon>
        <taxon>Streptophyta</taxon>
        <taxon>Embryophyta</taxon>
        <taxon>Tracheophyta</taxon>
        <taxon>Spermatophyta</taxon>
        <taxon>Magnoliopsida</taxon>
        <taxon>Magnoliidae</taxon>
        <taxon>Laurales</taxon>
        <taxon>Lauraceae</taxon>
        <taxon>Persea</taxon>
    </lineage>
</organism>
<protein>
    <submittedName>
        <fullName evidence="1">Uncharacterized protein</fullName>
    </submittedName>
</protein>
<name>A0ACC2MG92_PERAE</name>
<gene>
    <name evidence="1" type="ORF">MRB53_006458</name>
</gene>